<evidence type="ECO:0000256" key="6">
    <source>
        <dbReference type="ARBA" id="ARBA00022970"/>
    </source>
</evidence>
<keyword evidence="7 9" id="KW-1133">Transmembrane helix</keyword>
<dbReference type="AlphaFoldDB" id="A0A939BNQ3"/>
<dbReference type="CDD" id="cd06261">
    <property type="entry name" value="TM_PBP2"/>
    <property type="match status" value="1"/>
</dbReference>
<dbReference type="InterPro" id="IPR000515">
    <property type="entry name" value="MetI-like"/>
</dbReference>
<feature type="transmembrane region" description="Helical" evidence="9">
    <location>
        <begin position="9"/>
        <end position="28"/>
    </location>
</feature>
<feature type="transmembrane region" description="Helical" evidence="9">
    <location>
        <begin position="48"/>
        <end position="71"/>
    </location>
</feature>
<feature type="domain" description="ABC transmembrane type-1" evidence="10">
    <location>
        <begin position="48"/>
        <end position="236"/>
    </location>
</feature>
<evidence type="ECO:0000259" key="10">
    <source>
        <dbReference type="PROSITE" id="PS50928"/>
    </source>
</evidence>
<dbReference type="RefSeq" id="WP_204700364.1">
    <property type="nucleotide sequence ID" value="NZ_JAFBDQ010000002.1"/>
</dbReference>
<evidence type="ECO:0000256" key="8">
    <source>
        <dbReference type="ARBA" id="ARBA00023136"/>
    </source>
</evidence>
<dbReference type="PANTHER" id="PTHR30614:SF20">
    <property type="entry name" value="GLUTAMINE TRANSPORT SYSTEM PERMEASE PROTEIN GLNP"/>
    <property type="match status" value="1"/>
</dbReference>
<keyword evidence="8 9" id="KW-0472">Membrane</keyword>
<comment type="subcellular location">
    <subcellularLocation>
        <location evidence="1 9">Cell membrane</location>
        <topology evidence="1 9">Multi-pass membrane protein</topology>
    </subcellularLocation>
</comment>
<keyword evidence="4" id="KW-1003">Cell membrane</keyword>
<accession>A0A939BNQ3</accession>
<keyword evidence="3 9" id="KW-0813">Transport</keyword>
<gene>
    <name evidence="11" type="ORF">JOC47_000463</name>
</gene>
<protein>
    <submittedName>
        <fullName evidence="11">Polar amino acid transport system permease protein</fullName>
    </submittedName>
</protein>
<keyword evidence="5 9" id="KW-0812">Transmembrane</keyword>
<dbReference type="InterPro" id="IPR043429">
    <property type="entry name" value="ArtM/GltK/GlnP/TcyL/YhdX-like"/>
</dbReference>
<reference evidence="11" key="1">
    <citation type="submission" date="2021-01" db="EMBL/GenBank/DDBJ databases">
        <title>Genomic Encyclopedia of Type Strains, Phase IV (KMG-IV): sequencing the most valuable type-strain genomes for metagenomic binning, comparative biology and taxonomic classification.</title>
        <authorList>
            <person name="Goeker M."/>
        </authorList>
    </citation>
    <scope>NUCLEOTIDE SEQUENCE</scope>
    <source>
        <strain evidence="11">DSM 23230</strain>
    </source>
</reference>
<dbReference type="NCBIfam" id="TIGR01726">
    <property type="entry name" value="HEQRo_perm_3TM"/>
    <property type="match status" value="1"/>
</dbReference>
<evidence type="ECO:0000256" key="4">
    <source>
        <dbReference type="ARBA" id="ARBA00022475"/>
    </source>
</evidence>
<evidence type="ECO:0000256" key="9">
    <source>
        <dbReference type="RuleBase" id="RU363032"/>
    </source>
</evidence>
<evidence type="ECO:0000313" key="12">
    <source>
        <dbReference type="Proteomes" id="UP000774000"/>
    </source>
</evidence>
<evidence type="ECO:0000256" key="3">
    <source>
        <dbReference type="ARBA" id="ARBA00022448"/>
    </source>
</evidence>
<evidence type="ECO:0000256" key="1">
    <source>
        <dbReference type="ARBA" id="ARBA00004651"/>
    </source>
</evidence>
<evidence type="ECO:0000256" key="2">
    <source>
        <dbReference type="ARBA" id="ARBA00010072"/>
    </source>
</evidence>
<dbReference type="EMBL" id="JAFBDQ010000002">
    <property type="protein sequence ID" value="MBM7555638.1"/>
    <property type="molecule type" value="Genomic_DNA"/>
</dbReference>
<dbReference type="PANTHER" id="PTHR30614">
    <property type="entry name" value="MEMBRANE COMPONENT OF AMINO ACID ABC TRANSPORTER"/>
    <property type="match status" value="1"/>
</dbReference>
<feature type="transmembrane region" description="Helical" evidence="9">
    <location>
        <begin position="217"/>
        <end position="236"/>
    </location>
</feature>
<comment type="caution">
    <text evidence="11">The sequence shown here is derived from an EMBL/GenBank/DDBJ whole genome shotgun (WGS) entry which is preliminary data.</text>
</comment>
<dbReference type="InterPro" id="IPR035906">
    <property type="entry name" value="MetI-like_sf"/>
</dbReference>
<keyword evidence="6" id="KW-0029">Amino-acid transport</keyword>
<keyword evidence="12" id="KW-1185">Reference proteome</keyword>
<dbReference type="GO" id="GO:0022857">
    <property type="term" value="F:transmembrane transporter activity"/>
    <property type="evidence" value="ECO:0007669"/>
    <property type="project" value="InterPro"/>
</dbReference>
<dbReference type="InterPro" id="IPR010065">
    <property type="entry name" value="AA_ABC_transptr_permease_3TM"/>
</dbReference>
<dbReference type="Pfam" id="PF00528">
    <property type="entry name" value="BPD_transp_1"/>
    <property type="match status" value="1"/>
</dbReference>
<proteinExistence type="inferred from homology"/>
<dbReference type="GO" id="GO:0043190">
    <property type="term" value="C:ATP-binding cassette (ABC) transporter complex"/>
    <property type="evidence" value="ECO:0007669"/>
    <property type="project" value="InterPro"/>
</dbReference>
<dbReference type="PROSITE" id="PS50928">
    <property type="entry name" value="ABC_TM1"/>
    <property type="match status" value="1"/>
</dbReference>
<organism evidence="11 12">
    <name type="scientific">Halanaerobacter jeridensis</name>
    <dbReference type="NCBI Taxonomy" id="706427"/>
    <lineage>
        <taxon>Bacteria</taxon>
        <taxon>Bacillati</taxon>
        <taxon>Bacillota</taxon>
        <taxon>Clostridia</taxon>
        <taxon>Halanaerobiales</taxon>
        <taxon>Halobacteroidaceae</taxon>
        <taxon>Halanaerobacter</taxon>
    </lineage>
</organism>
<comment type="similarity">
    <text evidence="2">Belongs to the binding-protein-dependent transport system permease family. HisMQ subfamily.</text>
</comment>
<sequence>MSKEFKPGSALLSLLFYTALFTFIGMRFNYTYEWFSLSGYFGSIAEGWITTVILSVVSLFFSLIFGLILFFMKESKITTLRYISKVFNEVMFGSPLLVLVVILYYIVGRAFYVNDKFIAAVIILTLYNSAYISEIYRGGIESIPDGQWKAAEVFGFSEFQTYRYIVLPQVLKNILPPLTGQLALLVKSTALLSYMAVNEFFNTMMGVNANTFAYIEGYLVLALGYLIITIPISLSIKYMEQKLQVIE</sequence>
<name>A0A939BNQ3_9FIRM</name>
<dbReference type="GO" id="GO:0006865">
    <property type="term" value="P:amino acid transport"/>
    <property type="evidence" value="ECO:0007669"/>
    <property type="project" value="UniProtKB-KW"/>
</dbReference>
<dbReference type="Gene3D" id="1.10.3720.10">
    <property type="entry name" value="MetI-like"/>
    <property type="match status" value="1"/>
</dbReference>
<feature type="transmembrane region" description="Helical" evidence="9">
    <location>
        <begin position="92"/>
        <end position="111"/>
    </location>
</feature>
<dbReference type="Proteomes" id="UP000774000">
    <property type="component" value="Unassembled WGS sequence"/>
</dbReference>
<evidence type="ECO:0000256" key="7">
    <source>
        <dbReference type="ARBA" id="ARBA00022989"/>
    </source>
</evidence>
<feature type="transmembrane region" description="Helical" evidence="9">
    <location>
        <begin position="117"/>
        <end position="136"/>
    </location>
</feature>
<evidence type="ECO:0000256" key="5">
    <source>
        <dbReference type="ARBA" id="ARBA00022692"/>
    </source>
</evidence>
<dbReference type="SUPFAM" id="SSF161098">
    <property type="entry name" value="MetI-like"/>
    <property type="match status" value="1"/>
</dbReference>
<evidence type="ECO:0000313" key="11">
    <source>
        <dbReference type="EMBL" id="MBM7555638.1"/>
    </source>
</evidence>